<keyword evidence="4" id="KW-1185">Reference proteome</keyword>
<evidence type="ECO:0000313" key="2">
    <source>
        <dbReference type="EMBL" id="OTP99860.1"/>
    </source>
</evidence>
<dbReference type="Pfam" id="PF07007">
    <property type="entry name" value="LprI"/>
    <property type="match status" value="1"/>
</dbReference>
<evidence type="ECO:0000313" key="3">
    <source>
        <dbReference type="EMBL" id="OTQ10507.1"/>
    </source>
</evidence>
<dbReference type="RefSeq" id="WP_086272800.1">
    <property type="nucleotide sequence ID" value="NZ_MZNE01000043.1"/>
</dbReference>
<dbReference type="AlphaFoldDB" id="A0A242NI72"/>
<comment type="caution">
    <text evidence="2">The sequence shown here is derived from an EMBL/GenBank/DDBJ whole genome shotgun (WGS) entry which is preliminary data.</text>
</comment>
<accession>A0A242NI72</accession>
<reference evidence="4 5" key="1">
    <citation type="submission" date="2017-03" db="EMBL/GenBank/DDBJ databases">
        <title>Comparative genomics of honeybee gut symbionts reveal geographically distinct and subgroup specific antibiotic resistance.</title>
        <authorList>
            <person name="Ludvigsen J."/>
            <person name="Porcellato D."/>
            <person name="Labee-Lund T.M."/>
            <person name="Amdam G.V."/>
            <person name="Rudi K."/>
        </authorList>
    </citation>
    <scope>NUCLEOTIDE SEQUENCE [LARGE SCALE GENOMIC DNA]</scope>
    <source>
        <strain evidence="2 5">A-7-12</strain>
        <strain evidence="3 4">A-9-12</strain>
    </source>
</reference>
<evidence type="ECO:0000259" key="1">
    <source>
        <dbReference type="Pfam" id="PF07007"/>
    </source>
</evidence>
<dbReference type="EMBL" id="NARP01000013">
    <property type="protein sequence ID" value="OTP99860.1"/>
    <property type="molecule type" value="Genomic_DNA"/>
</dbReference>
<feature type="domain" description="Lysozyme inhibitor LprI-like N-terminal" evidence="1">
    <location>
        <begin position="42"/>
        <end position="135"/>
    </location>
</feature>
<evidence type="ECO:0000313" key="5">
    <source>
        <dbReference type="Proteomes" id="UP000194977"/>
    </source>
</evidence>
<evidence type="ECO:0000313" key="4">
    <source>
        <dbReference type="Proteomes" id="UP000194800"/>
    </source>
</evidence>
<dbReference type="InterPro" id="IPR009739">
    <property type="entry name" value="LprI-like_N"/>
</dbReference>
<gene>
    <name evidence="3" type="ORF">B6C91_05550</name>
    <name evidence="2" type="ORF">B6D08_06355</name>
</gene>
<proteinExistence type="predicted"/>
<organism evidence="2 5">
    <name type="scientific">Gilliamella apicola</name>
    <dbReference type="NCBI Taxonomy" id="1196095"/>
    <lineage>
        <taxon>Bacteria</taxon>
        <taxon>Pseudomonadati</taxon>
        <taxon>Pseudomonadota</taxon>
        <taxon>Gammaproteobacteria</taxon>
        <taxon>Orbales</taxon>
        <taxon>Orbaceae</taxon>
        <taxon>Gilliamella</taxon>
    </lineage>
</organism>
<sequence>MKIMKLITLFIIITPLSVFANLKYANLNQSELRRYCGEKVFSQVDVAYCLEKIFYISEAELDKSQWKLFNELSKWDEGRDYIVRAKNKLKKSHKEFIKYRDRECDFAHSLGGGAIGLNKITYSCLAELNFQRAKLLDLYRSESIIVKTE</sequence>
<dbReference type="EMBL" id="NART01000017">
    <property type="protein sequence ID" value="OTQ10507.1"/>
    <property type="molecule type" value="Genomic_DNA"/>
</dbReference>
<dbReference type="Proteomes" id="UP000194977">
    <property type="component" value="Unassembled WGS sequence"/>
</dbReference>
<dbReference type="Proteomes" id="UP000194800">
    <property type="component" value="Unassembled WGS sequence"/>
</dbReference>
<protein>
    <recommendedName>
        <fullName evidence="1">Lysozyme inhibitor LprI-like N-terminal domain-containing protein</fullName>
    </recommendedName>
</protein>
<name>A0A242NI72_9GAMM</name>
<dbReference type="OrthoDB" id="7065005at2"/>
<dbReference type="Gene3D" id="1.20.1270.180">
    <property type="match status" value="1"/>
</dbReference>